<gene>
    <name evidence="3" type="ORF">CLV51_105272</name>
</gene>
<evidence type="ECO:0000256" key="1">
    <source>
        <dbReference type="PROSITE-ProRule" id="PRU00409"/>
    </source>
</evidence>
<dbReference type="GO" id="GO:0046872">
    <property type="term" value="F:metal ion binding"/>
    <property type="evidence" value="ECO:0007669"/>
    <property type="project" value="InterPro"/>
</dbReference>
<organism evidence="3 4">
    <name type="scientific">Chitinophaga niastensis</name>
    <dbReference type="NCBI Taxonomy" id="536980"/>
    <lineage>
        <taxon>Bacteria</taxon>
        <taxon>Pseudomonadati</taxon>
        <taxon>Bacteroidota</taxon>
        <taxon>Chitinophagia</taxon>
        <taxon>Chitinophagales</taxon>
        <taxon>Chitinophagaceae</taxon>
        <taxon>Chitinophaga</taxon>
    </lineage>
</organism>
<protein>
    <recommendedName>
        <fullName evidence="2">ATP-grasp domain-containing protein</fullName>
    </recommendedName>
</protein>
<comment type="caution">
    <text evidence="3">The sequence shown here is derived from an EMBL/GenBank/DDBJ whole genome shotgun (WGS) entry which is preliminary data.</text>
</comment>
<dbReference type="AlphaFoldDB" id="A0A2P8HF99"/>
<dbReference type="OrthoDB" id="1704979at2"/>
<dbReference type="RefSeq" id="WP_106530325.1">
    <property type="nucleotide sequence ID" value="NZ_PYAW01000005.1"/>
</dbReference>
<keyword evidence="1" id="KW-0067">ATP-binding</keyword>
<proteinExistence type="predicted"/>
<accession>A0A2P8HF99</accession>
<dbReference type="Gene3D" id="3.30.1490.20">
    <property type="entry name" value="ATP-grasp fold, A domain"/>
    <property type="match status" value="1"/>
</dbReference>
<dbReference type="Proteomes" id="UP000240971">
    <property type="component" value="Unassembled WGS sequence"/>
</dbReference>
<dbReference type="PROSITE" id="PS50975">
    <property type="entry name" value="ATP_GRASP"/>
    <property type="match status" value="1"/>
</dbReference>
<dbReference type="EMBL" id="PYAW01000005">
    <property type="protein sequence ID" value="PSL44899.1"/>
    <property type="molecule type" value="Genomic_DNA"/>
</dbReference>
<dbReference type="InterPro" id="IPR013815">
    <property type="entry name" value="ATP_grasp_subdomain_1"/>
</dbReference>
<dbReference type="Gene3D" id="3.30.470.20">
    <property type="entry name" value="ATP-grasp fold, B domain"/>
    <property type="match status" value="1"/>
</dbReference>
<dbReference type="SUPFAM" id="SSF56059">
    <property type="entry name" value="Glutathione synthetase ATP-binding domain-like"/>
    <property type="match status" value="1"/>
</dbReference>
<evidence type="ECO:0000313" key="4">
    <source>
        <dbReference type="Proteomes" id="UP000240971"/>
    </source>
</evidence>
<keyword evidence="4" id="KW-1185">Reference proteome</keyword>
<evidence type="ECO:0000259" key="2">
    <source>
        <dbReference type="PROSITE" id="PS50975"/>
    </source>
</evidence>
<keyword evidence="1" id="KW-0547">Nucleotide-binding</keyword>
<feature type="domain" description="ATP-grasp" evidence="2">
    <location>
        <begin position="93"/>
        <end position="144"/>
    </location>
</feature>
<reference evidence="3 4" key="1">
    <citation type="submission" date="2018-03" db="EMBL/GenBank/DDBJ databases">
        <title>Genomic Encyclopedia of Archaeal and Bacterial Type Strains, Phase II (KMG-II): from individual species to whole genera.</title>
        <authorList>
            <person name="Goeker M."/>
        </authorList>
    </citation>
    <scope>NUCLEOTIDE SEQUENCE [LARGE SCALE GENOMIC DNA]</scope>
    <source>
        <strain evidence="3 4">DSM 24859</strain>
    </source>
</reference>
<name>A0A2P8HF99_CHINA</name>
<sequence length="347" mass="39368">MKLGIHHTPGTFSDRWIAYCDANSIPYKKVDCYATDIIQQLESCDALLWHWHHADEKAVLFARQLTYSLEAQGKKVFPDSATAWYFDDKVGQKYLMEAIGSPLVPSYVFYNKQQALEWINNTAFPKVFKLRGGAGSSNVKLVKSAVAARQLTNKAFGRGFSARDRFSRFNDAVWRLKRDKNITAVAGIIKGLGRVFLPTAFEKMRGREKGYVYFQDFMKANDYDTRIIAIGGKAFAIRRYNRAGDFRASGSGVIGYDKKLFDERCVRITLDLAAQLKSQSLALDFIFDEHNTPLIVEMSYGFSIQVYDDCTGYWDTDLNWHAGPFIPQHFMIDDLLAAIAADKMSVT</sequence>
<dbReference type="InterPro" id="IPR011761">
    <property type="entry name" value="ATP-grasp"/>
</dbReference>
<evidence type="ECO:0000313" key="3">
    <source>
        <dbReference type="EMBL" id="PSL44899.1"/>
    </source>
</evidence>
<dbReference type="GO" id="GO:0005524">
    <property type="term" value="F:ATP binding"/>
    <property type="evidence" value="ECO:0007669"/>
    <property type="project" value="UniProtKB-UniRule"/>
</dbReference>